<dbReference type="InterPro" id="IPR005863">
    <property type="entry name" value="UDP-N-AcMur_synth"/>
</dbReference>
<dbReference type="HAMAP" id="MF_02019">
    <property type="entry name" value="MurF"/>
    <property type="match status" value="1"/>
</dbReference>
<feature type="short sequence motif" description="Meso-diaminopimelate recognition motif" evidence="7">
    <location>
        <begin position="405"/>
        <end position="408"/>
    </location>
</feature>
<comment type="caution">
    <text evidence="7">Lacks conserved residue(s) required for the propagation of feature annotation.</text>
</comment>
<keyword evidence="8" id="KW-0547">Nucleotide-binding</keyword>
<evidence type="ECO:0000256" key="8">
    <source>
        <dbReference type="HAMAP-Rule" id="MF_02019"/>
    </source>
</evidence>
<keyword evidence="5 8" id="KW-0131">Cell cycle</keyword>
<keyword evidence="8" id="KW-0963">Cytoplasm</keyword>
<comment type="function">
    <text evidence="7">Catalyzes the addition of meso-diaminopimelic acid to the nucleotide precursor UDP-N-acetylmuramoyl-L-alanyl-D-glutamate (UMAG) in the biosynthesis of bacterial cell-wall peptidoglycan.</text>
</comment>
<keyword evidence="8 14" id="KW-0436">Ligase</keyword>
<evidence type="ECO:0000256" key="7">
    <source>
        <dbReference type="HAMAP-Rule" id="MF_00208"/>
    </source>
</evidence>
<feature type="binding site" evidence="7">
    <location>
        <position position="457"/>
    </location>
    <ligand>
        <name>meso-2,6-diaminopimelate</name>
        <dbReference type="ChEBI" id="CHEBI:57791"/>
    </ligand>
</feature>
<evidence type="ECO:0000256" key="2">
    <source>
        <dbReference type="ARBA" id="ARBA00022618"/>
    </source>
</evidence>
<accession>A0ABT4VP58</accession>
<dbReference type="EC" id="6.3.2.13" evidence="7"/>
<keyword evidence="2 8" id="KW-0132">Cell division</keyword>
<comment type="function">
    <text evidence="8 10">Involved in cell wall formation. Catalyzes the final step in the synthesis of UDP-N-acetylmuramoyl-pentapeptide, the precursor of murein.</text>
</comment>
<protein>
    <recommendedName>
        <fullName evidence="7 8">Multifunctional fusion protein</fullName>
    </recommendedName>
    <domain>
        <recommendedName>
            <fullName evidence="7">UDP-N-acetylmuramoyl-L-alanyl-D-glutamate--2,6-diaminopimelate ligase</fullName>
            <ecNumber evidence="7">6.3.2.13</ecNumber>
        </recommendedName>
        <alternativeName>
            <fullName evidence="7">Meso-A2pm-adding enzyme</fullName>
        </alternativeName>
        <alternativeName>
            <fullName evidence="7">Meso-diaminopimelate-adding enzyme</fullName>
        </alternativeName>
        <alternativeName>
            <fullName evidence="7">UDP-MurNAc-L-Ala-D-Glu:meso-diaminopimelate ligase</fullName>
        </alternativeName>
        <alternativeName>
            <fullName evidence="7">UDP-MurNAc-tripeptide synthetase</fullName>
        </alternativeName>
        <alternativeName>
            <fullName evidence="7">UDP-N-acetylmuramyl-tripeptide synthetase</fullName>
        </alternativeName>
    </domain>
    <domain>
        <recommendedName>
            <fullName evidence="8">UDP-N-acetylmuramoyl-tripeptide--D-alanyl-D-alanine ligase</fullName>
            <ecNumber evidence="8">6.3.2.10</ecNumber>
        </recommendedName>
        <alternativeName>
            <fullName evidence="8">D-alanyl-D-alanine-adding enzyme</fullName>
        </alternativeName>
    </domain>
</protein>
<gene>
    <name evidence="8" type="primary">murF</name>
    <name evidence="7" type="synonym">murE</name>
    <name evidence="14" type="ORF">OOZ53_14115</name>
</gene>
<evidence type="ECO:0000256" key="3">
    <source>
        <dbReference type="ARBA" id="ARBA00022960"/>
    </source>
</evidence>
<dbReference type="SUPFAM" id="SSF53244">
    <property type="entry name" value="MurD-like peptide ligases, peptide-binding domain"/>
    <property type="match status" value="2"/>
</dbReference>
<dbReference type="InterPro" id="IPR005761">
    <property type="entry name" value="UDP-N-AcMur-Glu-dNH2Pim_ligase"/>
</dbReference>
<dbReference type="Gene3D" id="3.40.1390.10">
    <property type="entry name" value="MurE/MurF, N-terminal domain"/>
    <property type="match status" value="2"/>
</dbReference>
<dbReference type="HAMAP" id="MF_00208">
    <property type="entry name" value="MurE"/>
    <property type="match status" value="1"/>
</dbReference>
<comment type="catalytic activity">
    <reaction evidence="7">
        <text>UDP-N-acetyl-alpha-D-muramoyl-L-alanyl-D-glutamate + meso-2,6-diaminopimelate + ATP = UDP-N-acetyl-alpha-D-muramoyl-L-alanyl-gamma-D-glutamyl-meso-2,6-diaminopimelate + ADP + phosphate + H(+)</text>
        <dbReference type="Rhea" id="RHEA:23676"/>
        <dbReference type="ChEBI" id="CHEBI:15378"/>
        <dbReference type="ChEBI" id="CHEBI:30616"/>
        <dbReference type="ChEBI" id="CHEBI:43474"/>
        <dbReference type="ChEBI" id="CHEBI:57791"/>
        <dbReference type="ChEBI" id="CHEBI:83900"/>
        <dbReference type="ChEBI" id="CHEBI:83905"/>
        <dbReference type="ChEBI" id="CHEBI:456216"/>
        <dbReference type="EC" id="6.3.2.13"/>
    </reaction>
</comment>
<comment type="PTM">
    <text evidence="7">Carboxylation is probably crucial for Mg(2+) binding and, consequently, for the gamma-phosphate positioning of ATP.</text>
</comment>
<evidence type="ECO:0000256" key="1">
    <source>
        <dbReference type="ARBA" id="ARBA00005898"/>
    </source>
</evidence>
<comment type="catalytic activity">
    <reaction evidence="8 10">
        <text>D-alanyl-D-alanine + UDP-N-acetyl-alpha-D-muramoyl-L-alanyl-gamma-D-glutamyl-meso-2,6-diaminopimelate + ATP = UDP-N-acetyl-alpha-D-muramoyl-L-alanyl-gamma-D-glutamyl-meso-2,6-diaminopimeloyl-D-alanyl-D-alanine + ADP + phosphate + H(+)</text>
        <dbReference type="Rhea" id="RHEA:28374"/>
        <dbReference type="ChEBI" id="CHEBI:15378"/>
        <dbReference type="ChEBI" id="CHEBI:30616"/>
        <dbReference type="ChEBI" id="CHEBI:43474"/>
        <dbReference type="ChEBI" id="CHEBI:57822"/>
        <dbReference type="ChEBI" id="CHEBI:61386"/>
        <dbReference type="ChEBI" id="CHEBI:83905"/>
        <dbReference type="ChEBI" id="CHEBI:456216"/>
        <dbReference type="EC" id="6.3.2.10"/>
    </reaction>
</comment>
<evidence type="ECO:0000256" key="10">
    <source>
        <dbReference type="RuleBase" id="RU004136"/>
    </source>
</evidence>
<dbReference type="RefSeq" id="WP_271090251.1">
    <property type="nucleotide sequence ID" value="NZ_JAPJZH010000008.1"/>
</dbReference>
<dbReference type="InterPro" id="IPR013221">
    <property type="entry name" value="Mur_ligase_cen"/>
</dbReference>
<feature type="domain" description="Mur ligase central" evidence="13">
    <location>
        <begin position="596"/>
        <end position="786"/>
    </location>
</feature>
<keyword evidence="15" id="KW-1185">Reference proteome</keyword>
<feature type="binding site" evidence="7">
    <location>
        <position position="185"/>
    </location>
    <ligand>
        <name>UDP-N-acetyl-alpha-D-muramoyl-L-alanyl-D-glutamate</name>
        <dbReference type="ChEBI" id="CHEBI:83900"/>
    </ligand>
</feature>
<dbReference type="NCBIfam" id="NF010693">
    <property type="entry name" value="PRK14093.1"/>
    <property type="match status" value="1"/>
</dbReference>
<organism evidence="14 15">
    <name type="scientific">Hoeflea poritis</name>
    <dbReference type="NCBI Taxonomy" id="2993659"/>
    <lineage>
        <taxon>Bacteria</taxon>
        <taxon>Pseudomonadati</taxon>
        <taxon>Pseudomonadota</taxon>
        <taxon>Alphaproteobacteria</taxon>
        <taxon>Hyphomicrobiales</taxon>
        <taxon>Rhizobiaceae</taxon>
        <taxon>Hoeflea</taxon>
    </lineage>
</organism>
<dbReference type="InterPro" id="IPR035911">
    <property type="entry name" value="MurE/MurF_N"/>
</dbReference>
<keyword evidence="4 8" id="KW-0573">Peptidoglycan synthesis</keyword>
<dbReference type="SUPFAM" id="SSF53623">
    <property type="entry name" value="MurD-like peptide ligases, catalytic domain"/>
    <property type="match status" value="2"/>
</dbReference>
<dbReference type="InterPro" id="IPR000713">
    <property type="entry name" value="Mur_ligase_N"/>
</dbReference>
<dbReference type="Pfam" id="PF02875">
    <property type="entry name" value="Mur_ligase_C"/>
    <property type="match status" value="2"/>
</dbReference>
<keyword evidence="3 8" id="KW-0133">Cell shape</keyword>
<comment type="subcellular location">
    <subcellularLocation>
        <location evidence="8 9">Cytoplasm</location>
    </subcellularLocation>
</comment>
<comment type="cofactor">
    <cofactor evidence="7">
        <name>Mg(2+)</name>
        <dbReference type="ChEBI" id="CHEBI:18420"/>
    </cofactor>
</comment>
<feature type="binding site" evidence="7">
    <location>
        <begin position="150"/>
        <end position="151"/>
    </location>
    <ligand>
        <name>UDP-N-acetyl-alpha-D-muramoyl-L-alanyl-D-glutamate</name>
        <dbReference type="ChEBI" id="CHEBI:83900"/>
    </ligand>
</feature>
<dbReference type="EMBL" id="JAPJZH010000008">
    <property type="protein sequence ID" value="MDA4846497.1"/>
    <property type="molecule type" value="Genomic_DNA"/>
</dbReference>
<feature type="binding site" evidence="7">
    <location>
        <begin position="405"/>
        <end position="408"/>
    </location>
    <ligand>
        <name>meso-2,6-diaminopimelate</name>
        <dbReference type="ChEBI" id="CHEBI:57791"/>
    </ligand>
</feature>
<comment type="similarity">
    <text evidence="8">Belongs to the MurCDEF family. MurF subfamily.</text>
</comment>
<feature type="domain" description="Mur ligase central" evidence="13">
    <location>
        <begin position="106"/>
        <end position="309"/>
    </location>
</feature>
<feature type="binding site" evidence="7">
    <location>
        <position position="453"/>
    </location>
    <ligand>
        <name>meso-2,6-diaminopimelate</name>
        <dbReference type="ChEBI" id="CHEBI:57791"/>
    </ligand>
</feature>
<feature type="modified residue" description="N6-carboxylysine" evidence="7">
    <location>
        <position position="217"/>
    </location>
</feature>
<dbReference type="InterPro" id="IPR036565">
    <property type="entry name" value="Mur-like_cat_sf"/>
</dbReference>
<evidence type="ECO:0000256" key="9">
    <source>
        <dbReference type="RuleBase" id="RU004135"/>
    </source>
</evidence>
<dbReference type="NCBIfam" id="TIGR01143">
    <property type="entry name" value="murF"/>
    <property type="match status" value="1"/>
</dbReference>
<feature type="domain" description="Mur ligase N-terminal catalytic" evidence="11">
    <location>
        <begin position="510"/>
        <end position="581"/>
    </location>
</feature>
<comment type="caution">
    <text evidence="14">The sequence shown here is derived from an EMBL/GenBank/DDBJ whole genome shotgun (WGS) entry which is preliminary data.</text>
</comment>
<dbReference type="PANTHER" id="PTHR23135">
    <property type="entry name" value="MUR LIGASE FAMILY MEMBER"/>
    <property type="match status" value="1"/>
</dbReference>
<dbReference type="NCBIfam" id="NF001126">
    <property type="entry name" value="PRK00139.1-4"/>
    <property type="match status" value="1"/>
</dbReference>
<dbReference type="PANTHER" id="PTHR23135:SF4">
    <property type="entry name" value="UDP-N-ACETYLMURAMOYL-L-ALANYL-D-GLUTAMATE--2,6-DIAMINOPIMELATE LIGASE MURE HOMOLOG, CHLOROPLASTIC"/>
    <property type="match status" value="1"/>
</dbReference>
<evidence type="ECO:0000256" key="6">
    <source>
        <dbReference type="ARBA" id="ARBA00023316"/>
    </source>
</evidence>
<sequence>MKLNELAADLATIPADLAELEITGLSADSRNVQPGHVFVAIAGQKQDGAQFLADAVQRGAVAAVAAAQAEFGSPGVPVIRVADPRLFLAKAAARFYGAQPETMVAVTGTAGKTSVASFTRQIWERAGLQAAMIGTTGVETPTRKQYGQLTTPDPMVLHRILSELADEGIAHCSMEASSHGLDQHRLDGVRLSAGAFTNLGRDHLDYHASMEEYFAAKMRLFEALLRPGAPAIIFADDTWSARVIERAGARGLEILTVGRKGDFLALKRVEHQRSQQIAEIHHGGAIYQVTLPLAGDFQLSNALVAAGLAIATGVPAGTAIEALEHLHGASGRLELVGTTQKGVPAYVDYAHKPEALEQVLQSVRPFTTGRVVVVFGCGGDRDRGKRPIMGEIATRLADLVVVTDDNPRSEDPAAIRAEILAEAPGALEIGDRAQAISDAVAMVAEGDTLVVAGKGHEEGQTVGDTVLPFSDHDEIRKAIARQAPREWLWTTADMVDAMKGRPVGDLPEGIDGISIDSRSIGPGEAFFAIKGDRFDGHDFASSAVASGAALLVVAESRLPALGRVRAPMIVVDDVLEAMARLGVAARARTKARIIAVTGSVGKTTTKEMLRHVLSAQGSVHASVASFNNHWGVPLTLARMPKDTAFGVFEIGMNHAGEIRPLVKMVRPHIAIVTAIAAAHLGNFKNISEIAAAKAEIFEGVELGGHALINRDSEKFAQLKKAAAACDIANVHAFGAHRQTDIKLVSWEPLENGSSAEFKILGETVAVSVGVPGHHVVQNALAVAGAAKLAGADLRTVVKSFADLSPAKGRGARHVLDAGRGTLTVIDDSYNANPASMRAGIALLRDTPLAEGGRRIAVLGDMLELGNSSKKLHAELRTPIVEAGIDLLLLGGPEMKALADTVGDAIACRHYETVEALEPALLETVRSGDVVLIKSSNGIGFSRLVSALVDKFPAVSDSGAGQKSREGVTA</sequence>
<evidence type="ECO:0000256" key="4">
    <source>
        <dbReference type="ARBA" id="ARBA00022984"/>
    </source>
</evidence>
<dbReference type="Pfam" id="PF08245">
    <property type="entry name" value="Mur_ligase_M"/>
    <property type="match status" value="2"/>
</dbReference>
<feature type="binding site" evidence="7">
    <location>
        <position position="183"/>
    </location>
    <ligand>
        <name>UDP-N-acetyl-alpha-D-muramoyl-L-alanyl-D-glutamate</name>
        <dbReference type="ChEBI" id="CHEBI:83900"/>
    </ligand>
</feature>
<dbReference type="EC" id="6.3.2.10" evidence="8"/>
<feature type="domain" description="Mur ligase C-terminal" evidence="12">
    <location>
        <begin position="820"/>
        <end position="935"/>
    </location>
</feature>
<keyword evidence="7" id="KW-0460">Magnesium</keyword>
<dbReference type="Pfam" id="PF01225">
    <property type="entry name" value="Mur_ligase"/>
    <property type="match status" value="2"/>
</dbReference>
<dbReference type="GO" id="GO:0008765">
    <property type="term" value="F:UDP-N-acetylmuramoylalanyl-D-glutamate-2,6-diaminopimelate ligase activity"/>
    <property type="evidence" value="ECO:0007669"/>
    <property type="project" value="UniProtKB-EC"/>
</dbReference>
<feature type="binding site" evidence="7">
    <location>
        <position position="177"/>
    </location>
    <ligand>
        <name>UDP-N-acetyl-alpha-D-muramoyl-L-alanyl-D-glutamate</name>
        <dbReference type="ChEBI" id="CHEBI:83900"/>
    </ligand>
</feature>
<feature type="domain" description="Mur ligase C-terminal" evidence="12">
    <location>
        <begin position="331"/>
        <end position="455"/>
    </location>
</feature>
<feature type="binding site" evidence="7">
    <location>
        <begin position="108"/>
        <end position="114"/>
    </location>
    <ligand>
        <name>ATP</name>
        <dbReference type="ChEBI" id="CHEBI:30616"/>
    </ligand>
</feature>
<dbReference type="SUPFAM" id="SSF63418">
    <property type="entry name" value="MurE/MurF N-terminal domain"/>
    <property type="match status" value="2"/>
</dbReference>
<name>A0ABT4VP58_9HYPH</name>
<evidence type="ECO:0000313" key="15">
    <source>
        <dbReference type="Proteomes" id="UP001148313"/>
    </source>
</evidence>
<evidence type="ECO:0000259" key="11">
    <source>
        <dbReference type="Pfam" id="PF01225"/>
    </source>
</evidence>
<comment type="pathway">
    <text evidence="8 9">Cell wall biogenesis; peptidoglycan biosynthesis.</text>
</comment>
<evidence type="ECO:0000313" key="14">
    <source>
        <dbReference type="EMBL" id="MDA4846497.1"/>
    </source>
</evidence>
<feature type="domain" description="Mur ligase N-terminal catalytic" evidence="11">
    <location>
        <begin position="21"/>
        <end position="96"/>
    </location>
</feature>
<evidence type="ECO:0000256" key="5">
    <source>
        <dbReference type="ARBA" id="ARBA00023306"/>
    </source>
</evidence>
<keyword evidence="6 8" id="KW-0961">Cell wall biogenesis/degradation</keyword>
<feature type="binding site" evidence="7">
    <location>
        <position position="381"/>
    </location>
    <ligand>
        <name>meso-2,6-diaminopimelate</name>
        <dbReference type="ChEBI" id="CHEBI:57791"/>
    </ligand>
</feature>
<dbReference type="NCBIfam" id="TIGR01085">
    <property type="entry name" value="murE"/>
    <property type="match status" value="1"/>
</dbReference>
<dbReference type="NCBIfam" id="NF001124">
    <property type="entry name" value="PRK00139.1-2"/>
    <property type="match status" value="1"/>
</dbReference>
<feature type="binding site" evidence="7">
    <location>
        <position position="29"/>
    </location>
    <ligand>
        <name>UDP-N-acetyl-alpha-D-muramoyl-L-alanyl-D-glutamate</name>
        <dbReference type="ChEBI" id="CHEBI:83900"/>
    </ligand>
</feature>
<proteinExistence type="inferred from homology"/>
<dbReference type="InterPro" id="IPR036615">
    <property type="entry name" value="Mur_ligase_C_dom_sf"/>
</dbReference>
<evidence type="ECO:0000259" key="12">
    <source>
        <dbReference type="Pfam" id="PF02875"/>
    </source>
</evidence>
<feature type="binding site" evidence="8">
    <location>
        <begin position="598"/>
        <end position="604"/>
    </location>
    <ligand>
        <name>ATP</name>
        <dbReference type="ChEBI" id="CHEBI:30616"/>
    </ligand>
</feature>
<comment type="similarity">
    <text evidence="1 7">Belongs to the MurCDEF family. MurE subfamily.</text>
</comment>
<dbReference type="Gene3D" id="3.90.190.20">
    <property type="entry name" value="Mur ligase, C-terminal domain"/>
    <property type="match status" value="2"/>
</dbReference>
<dbReference type="InterPro" id="IPR004101">
    <property type="entry name" value="Mur_ligase_C"/>
</dbReference>
<evidence type="ECO:0000259" key="13">
    <source>
        <dbReference type="Pfam" id="PF08245"/>
    </source>
</evidence>
<keyword evidence="8" id="KW-0067">ATP-binding</keyword>
<reference evidence="14" key="1">
    <citation type="submission" date="2022-11" db="EMBL/GenBank/DDBJ databases">
        <title>Hoeflea poritis sp. nov., isolated from scleractinian coral Porites lutea.</title>
        <authorList>
            <person name="Zhang G."/>
            <person name="Wei Q."/>
            <person name="Cai L."/>
        </authorList>
    </citation>
    <scope>NUCLEOTIDE SEQUENCE</scope>
    <source>
        <strain evidence="14">E7-10</strain>
    </source>
</reference>
<dbReference type="Gene3D" id="3.40.1190.10">
    <property type="entry name" value="Mur-like, catalytic domain"/>
    <property type="match status" value="2"/>
</dbReference>
<dbReference type="Proteomes" id="UP001148313">
    <property type="component" value="Unassembled WGS sequence"/>
</dbReference>